<comment type="subcellular location">
    <subcellularLocation>
        <location evidence="1">Secreted</location>
        <location evidence="1">Extracellular space</location>
    </subcellularLocation>
</comment>
<comment type="caution">
    <text evidence="7">The sequence shown here is derived from an EMBL/GenBank/DDBJ whole genome shotgun (WGS) entry which is preliminary data.</text>
</comment>
<dbReference type="GO" id="GO:0006508">
    <property type="term" value="P:proteolysis"/>
    <property type="evidence" value="ECO:0007669"/>
    <property type="project" value="InterPro"/>
</dbReference>
<dbReference type="InterPro" id="IPR021109">
    <property type="entry name" value="Peptidase_aspartic_dom_sf"/>
</dbReference>
<dbReference type="Pfam" id="PF14541">
    <property type="entry name" value="TAXi_C"/>
    <property type="match status" value="1"/>
</dbReference>
<dbReference type="InterPro" id="IPR032861">
    <property type="entry name" value="TAXi_N"/>
</dbReference>
<keyword evidence="4 5" id="KW-0732">Signal</keyword>
<feature type="chain" id="PRO_5043912727" evidence="5">
    <location>
        <begin position="20"/>
        <end position="433"/>
    </location>
</feature>
<evidence type="ECO:0000313" key="7">
    <source>
        <dbReference type="EMBL" id="KAL0419919.1"/>
    </source>
</evidence>
<evidence type="ECO:0000256" key="2">
    <source>
        <dbReference type="ARBA" id="ARBA00007447"/>
    </source>
</evidence>
<name>A0AAW2URK9_SESRA</name>
<evidence type="ECO:0000259" key="6">
    <source>
        <dbReference type="PROSITE" id="PS51767"/>
    </source>
</evidence>
<dbReference type="CDD" id="cd05489">
    <property type="entry name" value="xylanase_inhibitor_I_like"/>
    <property type="match status" value="1"/>
</dbReference>
<feature type="domain" description="Peptidase A1" evidence="6">
    <location>
        <begin position="34"/>
        <end position="377"/>
    </location>
</feature>
<protein>
    <submittedName>
        <fullName evidence="7">Aspartic proteinase GIP1</fullName>
    </submittedName>
</protein>
<feature type="signal peptide" evidence="5">
    <location>
        <begin position="1"/>
        <end position="19"/>
    </location>
</feature>
<dbReference type="AlphaFoldDB" id="A0AAW2URK9"/>
<evidence type="ECO:0000256" key="5">
    <source>
        <dbReference type="SAM" id="SignalP"/>
    </source>
</evidence>
<dbReference type="PANTHER" id="PTHR47965:SF6">
    <property type="entry name" value="ASPARTIC PROTEINASE GIP1-RELATED"/>
    <property type="match status" value="1"/>
</dbReference>
<reference evidence="7" key="1">
    <citation type="submission" date="2020-06" db="EMBL/GenBank/DDBJ databases">
        <authorList>
            <person name="Li T."/>
            <person name="Hu X."/>
            <person name="Zhang T."/>
            <person name="Song X."/>
            <person name="Zhang H."/>
            <person name="Dai N."/>
            <person name="Sheng W."/>
            <person name="Hou X."/>
            <person name="Wei L."/>
        </authorList>
    </citation>
    <scope>NUCLEOTIDE SEQUENCE</scope>
    <source>
        <strain evidence="7">G02</strain>
        <tissue evidence="7">Leaf</tissue>
    </source>
</reference>
<dbReference type="PANTHER" id="PTHR47965">
    <property type="entry name" value="ASPARTYL PROTEASE-RELATED"/>
    <property type="match status" value="1"/>
</dbReference>
<dbReference type="Gene3D" id="2.40.70.10">
    <property type="entry name" value="Acid Proteases"/>
    <property type="match status" value="2"/>
</dbReference>
<proteinExistence type="inferred from homology"/>
<sequence>MSTSVLFCLLSLFLGAAFPAFLAPITTDLPSKRYMLRIYLKAPPQPANLLLDLSASFSTLVYCSHSHYSSFGSPSCKARSASRGPVCSSDSLSMPVTDGRNPGQLGVIPRFVFACGKRSLLKGLVKGAAGLAGLGRSNLSVPAQVSSFSSENLVFALCLSGSPSAPGVAFFGSGGPYYFLPEIDLSKHLNYTPLLSNPTGSGSTVINYSNPSNEYFIGLTAIKVNGKAVEFNQTLLSIDENGFGGTKLSTVTPYTSLHSAIYRALTEAFVNESAALNLTVTQPVKPFKVCYNADEVMTTGVGPAVPTVDFVLQDDDVIWRIFGWNSMVRIFRDGVDVYCLGFLDGGPNPRSSIVIGGHQMDDNLLQFDLESNRLGFSSSLLVHGTMLNNSTHQVIWVEMSFAMGLMSVCCEEWKTKAEKKNMKDGSGREDIFL</sequence>
<dbReference type="InterPro" id="IPR033121">
    <property type="entry name" value="PEPTIDASE_A1"/>
</dbReference>
<evidence type="ECO:0000256" key="3">
    <source>
        <dbReference type="ARBA" id="ARBA00022525"/>
    </source>
</evidence>
<dbReference type="SUPFAM" id="SSF50630">
    <property type="entry name" value="Acid proteases"/>
    <property type="match status" value="1"/>
</dbReference>
<dbReference type="GO" id="GO:0004190">
    <property type="term" value="F:aspartic-type endopeptidase activity"/>
    <property type="evidence" value="ECO:0007669"/>
    <property type="project" value="InterPro"/>
</dbReference>
<keyword evidence="3" id="KW-0964">Secreted</keyword>
<dbReference type="InterPro" id="IPR032799">
    <property type="entry name" value="TAXi_C"/>
</dbReference>
<gene>
    <name evidence="7" type="ORF">Sradi_1405400</name>
</gene>
<accession>A0AAW2URK9</accession>
<dbReference type="PROSITE" id="PS51767">
    <property type="entry name" value="PEPTIDASE_A1"/>
    <property type="match status" value="1"/>
</dbReference>
<comment type="similarity">
    <text evidence="2">Belongs to the peptidase A1 family.</text>
</comment>
<organism evidence="7">
    <name type="scientific">Sesamum radiatum</name>
    <name type="common">Black benniseed</name>
    <dbReference type="NCBI Taxonomy" id="300843"/>
    <lineage>
        <taxon>Eukaryota</taxon>
        <taxon>Viridiplantae</taxon>
        <taxon>Streptophyta</taxon>
        <taxon>Embryophyta</taxon>
        <taxon>Tracheophyta</taxon>
        <taxon>Spermatophyta</taxon>
        <taxon>Magnoliopsida</taxon>
        <taxon>eudicotyledons</taxon>
        <taxon>Gunneridae</taxon>
        <taxon>Pentapetalae</taxon>
        <taxon>asterids</taxon>
        <taxon>lamiids</taxon>
        <taxon>Lamiales</taxon>
        <taxon>Pedaliaceae</taxon>
        <taxon>Sesamum</taxon>
    </lineage>
</organism>
<dbReference type="InterPro" id="IPR033868">
    <property type="entry name" value="Xylanase_inhibitor_I-like"/>
</dbReference>
<dbReference type="EMBL" id="JACGWJ010000005">
    <property type="protein sequence ID" value="KAL0419919.1"/>
    <property type="molecule type" value="Genomic_DNA"/>
</dbReference>
<dbReference type="InterPro" id="IPR001461">
    <property type="entry name" value="Aspartic_peptidase_A1"/>
</dbReference>
<dbReference type="FunFam" id="2.40.70.10:FF:000041">
    <property type="entry name" value="Basic 7S globulin"/>
    <property type="match status" value="1"/>
</dbReference>
<evidence type="ECO:0000256" key="4">
    <source>
        <dbReference type="ARBA" id="ARBA00022729"/>
    </source>
</evidence>
<reference evidence="7" key="2">
    <citation type="journal article" date="2024" name="Plant">
        <title>Genomic evolution and insights into agronomic trait innovations of Sesamum species.</title>
        <authorList>
            <person name="Miao H."/>
            <person name="Wang L."/>
            <person name="Qu L."/>
            <person name="Liu H."/>
            <person name="Sun Y."/>
            <person name="Le M."/>
            <person name="Wang Q."/>
            <person name="Wei S."/>
            <person name="Zheng Y."/>
            <person name="Lin W."/>
            <person name="Duan Y."/>
            <person name="Cao H."/>
            <person name="Xiong S."/>
            <person name="Wang X."/>
            <person name="Wei L."/>
            <person name="Li C."/>
            <person name="Ma Q."/>
            <person name="Ju M."/>
            <person name="Zhao R."/>
            <person name="Li G."/>
            <person name="Mu C."/>
            <person name="Tian Q."/>
            <person name="Mei H."/>
            <person name="Zhang T."/>
            <person name="Gao T."/>
            <person name="Zhang H."/>
        </authorList>
    </citation>
    <scope>NUCLEOTIDE SEQUENCE</scope>
    <source>
        <strain evidence="7">G02</strain>
    </source>
</reference>
<evidence type="ECO:0000256" key="1">
    <source>
        <dbReference type="ARBA" id="ARBA00004239"/>
    </source>
</evidence>
<dbReference type="GO" id="GO:0005576">
    <property type="term" value="C:extracellular region"/>
    <property type="evidence" value="ECO:0007669"/>
    <property type="project" value="UniProtKB-SubCell"/>
</dbReference>
<dbReference type="Pfam" id="PF14543">
    <property type="entry name" value="TAXi_N"/>
    <property type="match status" value="1"/>
</dbReference>